<evidence type="ECO:0000256" key="3">
    <source>
        <dbReference type="ARBA" id="ARBA00022692"/>
    </source>
</evidence>
<dbReference type="CDD" id="cd21675">
    <property type="entry name" value="SMP_TEX2"/>
    <property type="match status" value="1"/>
</dbReference>
<dbReference type="AlphaFoldDB" id="A0A0G2F3X1"/>
<keyword evidence="5" id="KW-1133">Transmembrane helix</keyword>
<evidence type="ECO:0000256" key="4">
    <source>
        <dbReference type="ARBA" id="ARBA00022824"/>
    </source>
</evidence>
<evidence type="ECO:0000259" key="10">
    <source>
        <dbReference type="PROSITE" id="PS51847"/>
    </source>
</evidence>
<keyword evidence="3" id="KW-0812">Transmembrane</keyword>
<dbReference type="Pfam" id="PF15413">
    <property type="entry name" value="PH_11"/>
    <property type="match status" value="1"/>
</dbReference>
<feature type="region of interest" description="Disordered" evidence="9">
    <location>
        <begin position="471"/>
        <end position="517"/>
    </location>
</feature>
<evidence type="ECO:0000256" key="6">
    <source>
        <dbReference type="ARBA" id="ARBA00023055"/>
    </source>
</evidence>
<dbReference type="PANTHER" id="PTHR13466">
    <property type="entry name" value="TEX2 PROTEIN-RELATED"/>
    <property type="match status" value="1"/>
</dbReference>
<protein>
    <submittedName>
        <fullName evidence="11">Uncharacterized ph domain-containing protein</fullName>
    </submittedName>
</protein>
<feature type="compositionally biased region" description="Basic and acidic residues" evidence="9">
    <location>
        <begin position="490"/>
        <end position="517"/>
    </location>
</feature>
<evidence type="ECO:0000256" key="1">
    <source>
        <dbReference type="ARBA" id="ARBA00004586"/>
    </source>
</evidence>
<comment type="caution">
    <text evidence="11">The sequence shown here is derived from an EMBL/GenBank/DDBJ whole genome shotgun (WGS) entry which is preliminary data.</text>
</comment>
<evidence type="ECO:0000256" key="9">
    <source>
        <dbReference type="SAM" id="MobiDB-lite"/>
    </source>
</evidence>
<dbReference type="GO" id="GO:0032865">
    <property type="term" value="C:ERMES complex"/>
    <property type="evidence" value="ECO:0007669"/>
    <property type="project" value="TreeGrafter"/>
</dbReference>
<proteinExistence type="predicted"/>
<evidence type="ECO:0000313" key="12">
    <source>
        <dbReference type="Proteomes" id="UP000034182"/>
    </source>
</evidence>
<organism evidence="11 12">
    <name type="scientific">Diplodia seriata</name>
    <dbReference type="NCBI Taxonomy" id="420778"/>
    <lineage>
        <taxon>Eukaryota</taxon>
        <taxon>Fungi</taxon>
        <taxon>Dikarya</taxon>
        <taxon>Ascomycota</taxon>
        <taxon>Pezizomycotina</taxon>
        <taxon>Dothideomycetes</taxon>
        <taxon>Dothideomycetes incertae sedis</taxon>
        <taxon>Botryosphaeriales</taxon>
        <taxon>Botryosphaeriaceae</taxon>
        <taxon>Diplodia</taxon>
    </lineage>
</organism>
<sequence>MATFAAFLLVYVIGGLTFVPICLAAALYLALLACPHHGQADDHLRDAHPANIPPELRARLAEPDVAAGYFAVCREYVPGGVNGKPPERTTPAGAVVGVESPSVYQSMYRTIFERNRAQGPSMEGAKNPKAQKKARNVFFVVLRHGHLILFDDAEQVEVRYVISLAHRIVDVHAGGDAIPEGELWIKRNCIRLRRAPNAADSEAESRPFYLFSENSSEKEDFYFALLRNQERQTGMPISPPLHPDQPHVVKLVQQLHASEENLQTRWINALAGRVFLALYKTPNVEEFIRTKITKKISRVAKPAFIQSITIQRIVMGDSAPMITNPKLRELTLDGDLTAEADIKYNGNFRLEIAAVARIDLGSRFKARYVNMVLAGILKKLEGHVLVRVKPPPSNRLWITFEHPPKMEMTIEPIVSSRQITYGMILRAIENRIREVVVETLVLPNWDDMPFFDTIAQPLRGGIWEDATKAPVPHDAAHDPAMDDASIDDGSTVHEEPAVSHFARKDEKTMNRKISDVR</sequence>
<gene>
    <name evidence="11" type="ORF">UCDDS831_g00046</name>
</gene>
<reference evidence="11 12" key="2">
    <citation type="submission" date="2015-05" db="EMBL/GenBank/DDBJ databases">
        <title>Distinctive expansion of gene families associated with plant cell wall degradation and secondary metabolism in the genomes of grapevine trunk pathogens.</title>
        <authorList>
            <person name="Lawrence D.P."/>
            <person name="Travadon R."/>
            <person name="Rolshausen P.E."/>
            <person name="Baumgartner K."/>
        </authorList>
    </citation>
    <scope>NUCLEOTIDE SEQUENCE [LARGE SCALE GENOMIC DNA]</scope>
    <source>
        <strain evidence="11">DS831</strain>
    </source>
</reference>
<keyword evidence="2" id="KW-0813">Transport</keyword>
<dbReference type="PANTHER" id="PTHR13466:SF19">
    <property type="entry name" value="NUCLEUS-VACUOLE JUNCTION PROTEIN 2"/>
    <property type="match status" value="1"/>
</dbReference>
<reference evidence="11 12" key="1">
    <citation type="submission" date="2015-03" db="EMBL/GenBank/DDBJ databases">
        <authorList>
            <person name="Morales-Cruz A."/>
            <person name="Amrine K.C."/>
            <person name="Cantu D."/>
        </authorList>
    </citation>
    <scope>NUCLEOTIDE SEQUENCE [LARGE SCALE GENOMIC DNA]</scope>
    <source>
        <strain evidence="11">DS831</strain>
    </source>
</reference>
<accession>A0A0G2F3X1</accession>
<evidence type="ECO:0000256" key="8">
    <source>
        <dbReference type="ARBA" id="ARBA00023136"/>
    </source>
</evidence>
<dbReference type="SUPFAM" id="SSF50729">
    <property type="entry name" value="PH domain-like"/>
    <property type="match status" value="1"/>
</dbReference>
<dbReference type="Proteomes" id="UP000034182">
    <property type="component" value="Unassembled WGS sequence"/>
</dbReference>
<evidence type="ECO:0000313" key="11">
    <source>
        <dbReference type="EMBL" id="KKY28961.1"/>
    </source>
</evidence>
<dbReference type="GO" id="GO:1990456">
    <property type="term" value="P:mitochondrion-endoplasmic reticulum membrane tethering"/>
    <property type="evidence" value="ECO:0007669"/>
    <property type="project" value="TreeGrafter"/>
</dbReference>
<keyword evidence="4" id="KW-0256">Endoplasmic reticulum</keyword>
<keyword evidence="6" id="KW-0445">Lipid transport</keyword>
<dbReference type="PROSITE" id="PS51847">
    <property type="entry name" value="SMP"/>
    <property type="match status" value="1"/>
</dbReference>
<name>A0A0G2F3X1_9PEZI</name>
<dbReference type="GO" id="GO:0005789">
    <property type="term" value="C:endoplasmic reticulum membrane"/>
    <property type="evidence" value="ECO:0007669"/>
    <property type="project" value="UniProtKB-SubCell"/>
</dbReference>
<dbReference type="GO" id="GO:0008289">
    <property type="term" value="F:lipid binding"/>
    <property type="evidence" value="ECO:0007669"/>
    <property type="project" value="UniProtKB-KW"/>
</dbReference>
<dbReference type="InterPro" id="IPR031468">
    <property type="entry name" value="SMP_LBD"/>
</dbReference>
<evidence type="ECO:0000256" key="2">
    <source>
        <dbReference type="ARBA" id="ARBA00022448"/>
    </source>
</evidence>
<evidence type="ECO:0000256" key="5">
    <source>
        <dbReference type="ARBA" id="ARBA00022989"/>
    </source>
</evidence>
<evidence type="ECO:0000256" key="7">
    <source>
        <dbReference type="ARBA" id="ARBA00023121"/>
    </source>
</evidence>
<keyword evidence="8" id="KW-0472">Membrane</keyword>
<dbReference type="EMBL" id="LAQI01000001">
    <property type="protein sequence ID" value="KKY28961.1"/>
    <property type="molecule type" value="Genomic_DNA"/>
</dbReference>
<feature type="domain" description="SMP-LTD" evidence="10">
    <location>
        <begin position="258"/>
        <end position="451"/>
    </location>
</feature>
<dbReference type="GO" id="GO:0015914">
    <property type="term" value="P:phospholipid transport"/>
    <property type="evidence" value="ECO:0007669"/>
    <property type="project" value="TreeGrafter"/>
</dbReference>
<comment type="subcellular location">
    <subcellularLocation>
        <location evidence="1">Endoplasmic reticulum membrane</location>
    </subcellularLocation>
</comment>
<keyword evidence="7" id="KW-0446">Lipid-binding</keyword>